<dbReference type="EnsemblPlants" id="Pp3c4_23970V3.5">
    <property type="protein sequence ID" value="Pp3c4_23970V3.5"/>
    <property type="gene ID" value="Pp3c4_23970"/>
</dbReference>
<dbReference type="InterPro" id="IPR000626">
    <property type="entry name" value="Ubiquitin-like_dom"/>
</dbReference>
<dbReference type="STRING" id="3218.A0A2K1KPQ8"/>
<dbReference type="GeneID" id="112281472"/>
<reference evidence="5 7" key="2">
    <citation type="journal article" date="2018" name="Plant J.">
        <title>The Physcomitrella patens chromosome-scale assembly reveals moss genome structure and evolution.</title>
        <authorList>
            <person name="Lang D."/>
            <person name="Ullrich K.K."/>
            <person name="Murat F."/>
            <person name="Fuchs J."/>
            <person name="Jenkins J."/>
            <person name="Haas F.B."/>
            <person name="Piednoel M."/>
            <person name="Gundlach H."/>
            <person name="Van Bel M."/>
            <person name="Meyberg R."/>
            <person name="Vives C."/>
            <person name="Morata J."/>
            <person name="Symeonidi A."/>
            <person name="Hiss M."/>
            <person name="Muchero W."/>
            <person name="Kamisugi Y."/>
            <person name="Saleh O."/>
            <person name="Blanc G."/>
            <person name="Decker E.L."/>
            <person name="van Gessel N."/>
            <person name="Grimwood J."/>
            <person name="Hayes R.D."/>
            <person name="Graham S.W."/>
            <person name="Gunter L.E."/>
            <person name="McDaniel S.F."/>
            <person name="Hoernstein S.N.W."/>
            <person name="Larsson A."/>
            <person name="Li F.W."/>
            <person name="Perroud P.F."/>
            <person name="Phillips J."/>
            <person name="Ranjan P."/>
            <person name="Rokshar D.S."/>
            <person name="Rothfels C.J."/>
            <person name="Schneider L."/>
            <person name="Shu S."/>
            <person name="Stevenson D.W."/>
            <person name="Thummler F."/>
            <person name="Tillich M."/>
            <person name="Villarreal Aguilar J.C."/>
            <person name="Widiez T."/>
            <person name="Wong G.K."/>
            <person name="Wymore A."/>
            <person name="Zhang Y."/>
            <person name="Zimmer A.D."/>
            <person name="Quatrano R.S."/>
            <person name="Mayer K.F.X."/>
            <person name="Goodstein D."/>
            <person name="Casacuberta J.M."/>
            <person name="Vandepoele K."/>
            <person name="Reski R."/>
            <person name="Cuming A.C."/>
            <person name="Tuskan G.A."/>
            <person name="Maumus F."/>
            <person name="Salse J."/>
            <person name="Schmutz J."/>
            <person name="Rensing S.A."/>
        </authorList>
    </citation>
    <scope>NUCLEOTIDE SEQUENCE [LARGE SCALE GENOMIC DNA]</scope>
    <source>
        <strain evidence="6 7">cv. Gransden 2004</strain>
    </source>
</reference>
<feature type="region of interest" description="Disordered" evidence="2">
    <location>
        <begin position="1"/>
        <end position="22"/>
    </location>
</feature>
<evidence type="ECO:0000313" key="5">
    <source>
        <dbReference type="EMBL" id="PNR55773.1"/>
    </source>
</evidence>
<evidence type="ECO:0000313" key="6">
    <source>
        <dbReference type="EnsemblPlants" id="Pp3c4_23970V3.1"/>
    </source>
</evidence>
<dbReference type="EnsemblPlants" id="Pp3c4_23970V3.2">
    <property type="protein sequence ID" value="Pp3c4_23970V3.2"/>
    <property type="gene ID" value="Pp3c4_23970"/>
</dbReference>
<dbReference type="OrthoDB" id="417450at2759"/>
<keyword evidence="1" id="KW-0143">Chaperone</keyword>
<gene>
    <name evidence="6" type="primary">LOC112281472</name>
    <name evidence="5" type="ORF">PHYPA_006670</name>
</gene>
<dbReference type="Pfam" id="PF00240">
    <property type="entry name" value="ubiquitin"/>
    <property type="match status" value="1"/>
</dbReference>
<evidence type="ECO:0000256" key="1">
    <source>
        <dbReference type="ARBA" id="ARBA00023186"/>
    </source>
</evidence>
<dbReference type="Gramene" id="Pp3c4_23970V3.2">
    <property type="protein sequence ID" value="Pp3c4_23970V3.2"/>
    <property type="gene ID" value="Pp3c4_23970"/>
</dbReference>
<dbReference type="RefSeq" id="XP_073389631.1">
    <property type="nucleotide sequence ID" value="XM_073533530.1"/>
</dbReference>
<organism evidence="5">
    <name type="scientific">Physcomitrium patens</name>
    <name type="common">Spreading-leaved earth moss</name>
    <name type="synonym">Physcomitrella patens</name>
    <dbReference type="NCBI Taxonomy" id="3218"/>
    <lineage>
        <taxon>Eukaryota</taxon>
        <taxon>Viridiplantae</taxon>
        <taxon>Streptophyta</taxon>
        <taxon>Embryophyta</taxon>
        <taxon>Bryophyta</taxon>
        <taxon>Bryophytina</taxon>
        <taxon>Bryopsida</taxon>
        <taxon>Funariidae</taxon>
        <taxon>Funariales</taxon>
        <taxon>Funariaceae</taxon>
        <taxon>Physcomitrium</taxon>
    </lineage>
</organism>
<dbReference type="Gramene" id="Pp3c4_23970V3.5">
    <property type="protein sequence ID" value="Pp3c4_23970V3.5"/>
    <property type="gene ID" value="Pp3c4_23970"/>
</dbReference>
<feature type="region of interest" description="Disordered" evidence="2">
    <location>
        <begin position="244"/>
        <end position="268"/>
    </location>
</feature>
<proteinExistence type="predicted"/>
<dbReference type="SUPFAM" id="SSF54236">
    <property type="entry name" value="Ubiquitin-like"/>
    <property type="match status" value="1"/>
</dbReference>
<dbReference type="InterPro" id="IPR039773">
    <property type="entry name" value="BAG_chaperone_regulator"/>
</dbReference>
<dbReference type="FunCoup" id="A0A2K1KPQ8">
    <property type="interactions" value="714"/>
</dbReference>
<dbReference type="InterPro" id="IPR036533">
    <property type="entry name" value="BAG_dom_sf"/>
</dbReference>
<dbReference type="Gene3D" id="1.20.58.120">
    <property type="entry name" value="BAG domain"/>
    <property type="match status" value="1"/>
</dbReference>
<dbReference type="SMART" id="SM00264">
    <property type="entry name" value="BAG"/>
    <property type="match status" value="1"/>
</dbReference>
<reference evidence="5 7" key="1">
    <citation type="journal article" date="2008" name="Science">
        <title>The Physcomitrella genome reveals evolutionary insights into the conquest of land by plants.</title>
        <authorList>
            <person name="Rensing S."/>
            <person name="Lang D."/>
            <person name="Zimmer A."/>
            <person name="Terry A."/>
            <person name="Salamov A."/>
            <person name="Shapiro H."/>
            <person name="Nishiyama T."/>
            <person name="Perroud P.-F."/>
            <person name="Lindquist E."/>
            <person name="Kamisugi Y."/>
            <person name="Tanahashi T."/>
            <person name="Sakakibara K."/>
            <person name="Fujita T."/>
            <person name="Oishi K."/>
            <person name="Shin-I T."/>
            <person name="Kuroki Y."/>
            <person name="Toyoda A."/>
            <person name="Suzuki Y."/>
            <person name="Hashimoto A."/>
            <person name="Yamaguchi K."/>
            <person name="Sugano A."/>
            <person name="Kohara Y."/>
            <person name="Fujiyama A."/>
            <person name="Anterola A."/>
            <person name="Aoki S."/>
            <person name="Ashton N."/>
            <person name="Barbazuk W.B."/>
            <person name="Barker E."/>
            <person name="Bennetzen J."/>
            <person name="Bezanilla M."/>
            <person name="Blankenship R."/>
            <person name="Cho S.H."/>
            <person name="Dutcher S."/>
            <person name="Estelle M."/>
            <person name="Fawcett J.A."/>
            <person name="Gundlach H."/>
            <person name="Hanada K."/>
            <person name="Heyl A."/>
            <person name="Hicks K.A."/>
            <person name="Hugh J."/>
            <person name="Lohr M."/>
            <person name="Mayer K."/>
            <person name="Melkozernov A."/>
            <person name="Murata T."/>
            <person name="Nelson D."/>
            <person name="Pils B."/>
            <person name="Prigge M."/>
            <person name="Reiss B."/>
            <person name="Renner T."/>
            <person name="Rombauts S."/>
            <person name="Rushton P."/>
            <person name="Sanderfoot A."/>
            <person name="Schween G."/>
            <person name="Shiu S.-H."/>
            <person name="Stueber K."/>
            <person name="Theodoulou F.L."/>
            <person name="Tu H."/>
            <person name="Van de Peer Y."/>
            <person name="Verrier P.J."/>
            <person name="Waters E."/>
            <person name="Wood A."/>
            <person name="Yang L."/>
            <person name="Cove D."/>
            <person name="Cuming A."/>
            <person name="Hasebe M."/>
            <person name="Lucas S."/>
            <person name="Mishler D.B."/>
            <person name="Reski R."/>
            <person name="Grigoriev I."/>
            <person name="Quatrano R.S."/>
            <person name="Boore J.L."/>
        </authorList>
    </citation>
    <scope>NUCLEOTIDE SEQUENCE [LARGE SCALE GENOMIC DNA]</scope>
    <source>
        <strain evidence="6 7">cv. Gransden 2004</strain>
    </source>
</reference>
<dbReference type="GO" id="GO:0000774">
    <property type="term" value="F:adenyl-nucleotide exchange factor activity"/>
    <property type="evidence" value="ECO:0000318"/>
    <property type="project" value="GO_Central"/>
</dbReference>
<dbReference type="EnsemblPlants" id="Pp3c4_23970V3.1">
    <property type="protein sequence ID" value="Pp3c4_23970V3.1"/>
    <property type="gene ID" value="Pp3c4_23970"/>
</dbReference>
<accession>A0A2K1KPQ8</accession>
<evidence type="ECO:0000313" key="7">
    <source>
        <dbReference type="Proteomes" id="UP000006727"/>
    </source>
</evidence>
<sequence length="268" mass="29583">MNQPNSKGLMTGSAEESTEPIEWEMRPGGMLVQKRDPDAAVATGPLVKIKVSHGLFGHDVSVPAHSTFGDLKRLLVGDTGLQPSEMRLLFRGKEKEDGEPLHLAGVKDKAKIILVEDPAAREKKIQEQRRLERIAKTCHAIGNIRAEVDKYASQVSRFQTAIKSGKKPADQEMLAVSEMLMRQLLKLDGIEADGDAKAMRRTEVKRIQNLVEKIDSLRGLRMEPDPPATDPTVVVTTNWETFDNGLGSLSAPPPASDSHQNTDWETFD</sequence>
<evidence type="ECO:0000259" key="4">
    <source>
        <dbReference type="PROSITE" id="PS51035"/>
    </source>
</evidence>
<dbReference type="GO" id="GO:0005737">
    <property type="term" value="C:cytoplasm"/>
    <property type="evidence" value="ECO:0000318"/>
    <property type="project" value="GO_Central"/>
</dbReference>
<dbReference type="RefSeq" id="XP_024373800.1">
    <property type="nucleotide sequence ID" value="XM_024518032.2"/>
</dbReference>
<dbReference type="Pfam" id="PF02179">
    <property type="entry name" value="BAG"/>
    <property type="match status" value="1"/>
</dbReference>
<dbReference type="Gramene" id="Pp3c4_23970V3.3">
    <property type="protein sequence ID" value="Pp3c4_23970V3.3"/>
    <property type="gene ID" value="Pp3c4_23970"/>
</dbReference>
<name>A0A2K1KPQ8_PHYPA</name>
<dbReference type="PaxDb" id="3218-PP1S60_154V6.2"/>
<keyword evidence="7" id="KW-1185">Reference proteome</keyword>
<dbReference type="GO" id="GO:0051087">
    <property type="term" value="F:protein-folding chaperone binding"/>
    <property type="evidence" value="ECO:0000318"/>
    <property type="project" value="GO_Central"/>
</dbReference>
<feature type="domain" description="Ubiquitin-like" evidence="3">
    <location>
        <begin position="47"/>
        <end position="115"/>
    </location>
</feature>
<dbReference type="SUPFAM" id="SSF63491">
    <property type="entry name" value="BAG domain"/>
    <property type="match status" value="1"/>
</dbReference>
<dbReference type="PANTHER" id="PTHR12329">
    <property type="entry name" value="BCL2-ASSOCIATED ATHANOGENE"/>
    <property type="match status" value="1"/>
</dbReference>
<dbReference type="InterPro" id="IPR003103">
    <property type="entry name" value="BAG_domain"/>
</dbReference>
<dbReference type="PROSITE" id="PS50053">
    <property type="entry name" value="UBIQUITIN_2"/>
    <property type="match status" value="1"/>
</dbReference>
<dbReference type="EnsemblPlants" id="Pp3c4_23970V3.3">
    <property type="protein sequence ID" value="Pp3c4_23970V3.3"/>
    <property type="gene ID" value="Pp3c4_23970"/>
</dbReference>
<dbReference type="Proteomes" id="UP000006727">
    <property type="component" value="Chromosome 4"/>
</dbReference>
<evidence type="ECO:0000256" key="2">
    <source>
        <dbReference type="SAM" id="MobiDB-lite"/>
    </source>
</evidence>
<dbReference type="Gramene" id="Pp3c4_23970V3.1">
    <property type="protein sequence ID" value="Pp3c4_23970V3.1"/>
    <property type="gene ID" value="Pp3c4_23970"/>
</dbReference>
<reference evidence="6" key="3">
    <citation type="submission" date="2020-12" db="UniProtKB">
        <authorList>
            <consortium name="EnsemblPlants"/>
        </authorList>
    </citation>
    <scope>IDENTIFICATION</scope>
</reference>
<dbReference type="AlphaFoldDB" id="A0A2K1KPQ8"/>
<dbReference type="Gramene" id="Pp3c4_23970V3.4">
    <property type="protein sequence ID" value="Pp3c4_23970V3.4"/>
    <property type="gene ID" value="Pp3c4_23970"/>
</dbReference>
<dbReference type="InterPro" id="IPR029071">
    <property type="entry name" value="Ubiquitin-like_domsf"/>
</dbReference>
<feature type="domain" description="BAG" evidence="4">
    <location>
        <begin position="144"/>
        <end position="218"/>
    </location>
</feature>
<dbReference type="CDD" id="cd17054">
    <property type="entry name" value="Ubl_AtBAG1_like"/>
    <property type="match status" value="1"/>
</dbReference>
<dbReference type="RefSeq" id="XP_024373801.1">
    <property type="nucleotide sequence ID" value="XM_024518033.2"/>
</dbReference>
<dbReference type="GO" id="GO:0050821">
    <property type="term" value="P:protein stabilization"/>
    <property type="evidence" value="ECO:0000318"/>
    <property type="project" value="GO_Central"/>
</dbReference>
<feature type="compositionally biased region" description="Polar residues" evidence="2">
    <location>
        <begin position="257"/>
        <end position="268"/>
    </location>
</feature>
<dbReference type="PROSITE" id="PS51035">
    <property type="entry name" value="BAG"/>
    <property type="match status" value="1"/>
</dbReference>
<dbReference type="PANTHER" id="PTHR12329:SF16">
    <property type="entry name" value="BAG FAMILY MOLECULAR CHAPERONE REGULATOR 1"/>
    <property type="match status" value="1"/>
</dbReference>
<dbReference type="EMBL" id="ABEU02000004">
    <property type="protein sequence ID" value="PNR55773.1"/>
    <property type="molecule type" value="Genomic_DNA"/>
</dbReference>
<evidence type="ECO:0000259" key="3">
    <source>
        <dbReference type="PROSITE" id="PS50053"/>
    </source>
</evidence>
<dbReference type="KEGG" id="ppp:112281472"/>
<dbReference type="RefSeq" id="XP_024373802.1">
    <property type="nucleotide sequence ID" value="XM_024518034.2"/>
</dbReference>
<dbReference type="EnsemblPlants" id="Pp3c4_23970V3.4">
    <property type="protein sequence ID" value="Pp3c4_23970V3.4"/>
    <property type="gene ID" value="Pp3c4_23970"/>
</dbReference>
<protein>
    <submittedName>
        <fullName evidence="5 6">Uncharacterized protein</fullName>
    </submittedName>
</protein>
<dbReference type="OMA" id="ECLHMAG"/>
<dbReference type="Gene3D" id="3.10.20.90">
    <property type="entry name" value="Phosphatidylinositol 3-kinase Catalytic Subunit, Chain A, domain 1"/>
    <property type="match status" value="1"/>
</dbReference>